<keyword evidence="2" id="KW-1185">Reference proteome</keyword>
<dbReference type="EMBL" id="CM045763">
    <property type="protein sequence ID" value="KAI8022288.1"/>
    <property type="molecule type" value="Genomic_DNA"/>
</dbReference>
<comment type="caution">
    <text evidence="1">The sequence shown here is derived from an EMBL/GenBank/DDBJ whole genome shotgun (WGS) entry which is preliminary data.</text>
</comment>
<sequence length="151" mass="16544">MKQFIDHSKCDPTILGDPSLSFFRDYLKRSSSSGLVFWLIWAVLLFWSSSSAASDVACMVSRVFWAAVFSSRSFSILCQVGVGSAGSRVGFASTSAWSATAALLCLVCCCPGLHFEFSALFFSILFRFGSSPNPPPSHFLMYSHLVGFDHQ</sequence>
<reference evidence="1 2" key="1">
    <citation type="journal article" date="2022" name="Plant J.">
        <title>Chromosome-level genome of Camellia lanceoleosa provides a valuable resource for understanding genome evolution and self-incompatibility.</title>
        <authorList>
            <person name="Gong W."/>
            <person name="Xiao S."/>
            <person name="Wang L."/>
            <person name="Liao Z."/>
            <person name="Chang Y."/>
            <person name="Mo W."/>
            <person name="Hu G."/>
            <person name="Li W."/>
            <person name="Zhao G."/>
            <person name="Zhu H."/>
            <person name="Hu X."/>
            <person name="Ji K."/>
            <person name="Xiang X."/>
            <person name="Song Q."/>
            <person name="Yuan D."/>
            <person name="Jin S."/>
            <person name="Zhang L."/>
        </authorList>
    </citation>
    <scope>NUCLEOTIDE SEQUENCE [LARGE SCALE GENOMIC DNA]</scope>
    <source>
        <strain evidence="1">SQ_2022a</strain>
    </source>
</reference>
<evidence type="ECO:0000313" key="2">
    <source>
        <dbReference type="Proteomes" id="UP001060215"/>
    </source>
</evidence>
<proteinExistence type="predicted"/>
<organism evidence="1 2">
    <name type="scientific">Camellia lanceoleosa</name>
    <dbReference type="NCBI Taxonomy" id="1840588"/>
    <lineage>
        <taxon>Eukaryota</taxon>
        <taxon>Viridiplantae</taxon>
        <taxon>Streptophyta</taxon>
        <taxon>Embryophyta</taxon>
        <taxon>Tracheophyta</taxon>
        <taxon>Spermatophyta</taxon>
        <taxon>Magnoliopsida</taxon>
        <taxon>eudicotyledons</taxon>
        <taxon>Gunneridae</taxon>
        <taxon>Pentapetalae</taxon>
        <taxon>asterids</taxon>
        <taxon>Ericales</taxon>
        <taxon>Theaceae</taxon>
        <taxon>Camellia</taxon>
    </lineage>
</organism>
<protein>
    <submittedName>
        <fullName evidence="1">Uncharacterized protein</fullName>
    </submittedName>
</protein>
<accession>A0ACC0IBF1</accession>
<gene>
    <name evidence="1" type="ORF">LOK49_LG03G02790</name>
</gene>
<dbReference type="Proteomes" id="UP001060215">
    <property type="component" value="Chromosome 6"/>
</dbReference>
<name>A0ACC0IBF1_9ERIC</name>
<evidence type="ECO:0000313" key="1">
    <source>
        <dbReference type="EMBL" id="KAI8022288.1"/>
    </source>
</evidence>